<evidence type="ECO:0000313" key="3">
    <source>
        <dbReference type="Proteomes" id="UP000215181"/>
    </source>
</evidence>
<feature type="transmembrane region" description="Helical" evidence="1">
    <location>
        <begin position="41"/>
        <end position="69"/>
    </location>
</feature>
<sequence>MNAHGAGNPRRAGFWPTLRAVLWSFFGVRRRQAYMEDAGSLNPLAVVVAGVLAGAVFVILIVIAVQVVLA</sequence>
<organism evidence="2 3">
    <name type="scientific">Thauera propionica</name>
    <dbReference type="NCBI Taxonomy" id="2019431"/>
    <lineage>
        <taxon>Bacteria</taxon>
        <taxon>Pseudomonadati</taxon>
        <taxon>Pseudomonadota</taxon>
        <taxon>Betaproteobacteria</taxon>
        <taxon>Rhodocyclales</taxon>
        <taxon>Zoogloeaceae</taxon>
        <taxon>Thauera</taxon>
    </lineage>
</organism>
<dbReference type="InterPro" id="IPR021344">
    <property type="entry name" value="DUF2970"/>
</dbReference>
<keyword evidence="1" id="KW-1133">Transmembrane helix</keyword>
<name>A0A235F1R4_9RHOO</name>
<evidence type="ECO:0008006" key="4">
    <source>
        <dbReference type="Google" id="ProtNLM"/>
    </source>
</evidence>
<accession>A0A235F1R4</accession>
<evidence type="ECO:0000313" key="2">
    <source>
        <dbReference type="EMBL" id="OYD54943.1"/>
    </source>
</evidence>
<proteinExistence type="predicted"/>
<dbReference type="Pfam" id="PF11174">
    <property type="entry name" value="DUF2970"/>
    <property type="match status" value="1"/>
</dbReference>
<evidence type="ECO:0000256" key="1">
    <source>
        <dbReference type="SAM" id="Phobius"/>
    </source>
</evidence>
<keyword evidence="1" id="KW-0812">Transmembrane</keyword>
<keyword evidence="3" id="KW-1185">Reference proteome</keyword>
<dbReference type="RefSeq" id="WP_094266793.1">
    <property type="nucleotide sequence ID" value="NZ_NOIH01000003.1"/>
</dbReference>
<dbReference type="Proteomes" id="UP000215181">
    <property type="component" value="Unassembled WGS sequence"/>
</dbReference>
<protein>
    <recommendedName>
        <fullName evidence="4">DUF2970 domain-containing protein</fullName>
    </recommendedName>
</protein>
<dbReference type="EMBL" id="NOIH01000003">
    <property type="protein sequence ID" value="OYD54943.1"/>
    <property type="molecule type" value="Genomic_DNA"/>
</dbReference>
<dbReference type="OrthoDB" id="8657357at2"/>
<reference evidence="2 3" key="1">
    <citation type="submission" date="2017-07" db="EMBL/GenBank/DDBJ databases">
        <title>Thauera sp. KNDSS-Mac4 genome sequence and assembly.</title>
        <authorList>
            <person name="Mayilraj S."/>
        </authorList>
    </citation>
    <scope>NUCLEOTIDE SEQUENCE [LARGE SCALE GENOMIC DNA]</scope>
    <source>
        <strain evidence="2 3">KNDSS-Mac4</strain>
    </source>
</reference>
<dbReference type="AlphaFoldDB" id="A0A235F1R4"/>
<keyword evidence="1" id="KW-0472">Membrane</keyword>
<comment type="caution">
    <text evidence="2">The sequence shown here is derived from an EMBL/GenBank/DDBJ whole genome shotgun (WGS) entry which is preliminary data.</text>
</comment>
<gene>
    <name evidence="2" type="ORF">CGK74_01645</name>
</gene>